<sequence length="392" mass="45094">MNSSIEDSYQRRRFPTARRSHGVLHDLAPLKVTSRFRRQFLQWDQSNKTLSSLIGPQCLSSPDKYLIYRCDMTRIMRNCGGWADRVKGMLLTYVMANLTGRVFKIEMLKPPCNLLRYLTPNLVNWSLPVSSHERVGKGKMQFINKVDSVSFLASIHKTNFTEMIEEKRAKYTYFKANLDYSKGLQNNKLYSQQLSWMADLSNDVILSTLFKRVFRLSGYLEQRMNHFMQQTLPTARHRLICAHVRMGANPSIPNDSEVRFHQANLNVVWKFLSEHSKTDKDKIFLMSDSENVVDLGKSQPFGHRLVDSGGTINHVDKSGHLDIEERCAGLEKVIFDQHVLMQCDVLLISLSGVSRMAAYVRGSDKGLYCLTRKSTIVPCKPKNIKKIYRIMG</sequence>
<accession>A0AAE0YP01</accession>
<keyword evidence="2" id="KW-1185">Reference proteome</keyword>
<dbReference type="Proteomes" id="UP001283361">
    <property type="component" value="Unassembled WGS sequence"/>
</dbReference>
<name>A0AAE0YP01_9GAST</name>
<protein>
    <submittedName>
        <fullName evidence="1">Uncharacterized protein</fullName>
    </submittedName>
</protein>
<evidence type="ECO:0000313" key="1">
    <source>
        <dbReference type="EMBL" id="KAK3753125.1"/>
    </source>
</evidence>
<gene>
    <name evidence="1" type="ORF">RRG08_024403</name>
</gene>
<dbReference type="EMBL" id="JAWDGP010005718">
    <property type="protein sequence ID" value="KAK3753125.1"/>
    <property type="molecule type" value="Genomic_DNA"/>
</dbReference>
<reference evidence="1" key="1">
    <citation type="journal article" date="2023" name="G3 (Bethesda)">
        <title>A reference genome for the long-term kleptoplast-retaining sea slug Elysia crispata morphotype clarki.</title>
        <authorList>
            <person name="Eastman K.E."/>
            <person name="Pendleton A.L."/>
            <person name="Shaikh M.A."/>
            <person name="Suttiyut T."/>
            <person name="Ogas R."/>
            <person name="Tomko P."/>
            <person name="Gavelis G."/>
            <person name="Widhalm J.R."/>
            <person name="Wisecaver J.H."/>
        </authorList>
    </citation>
    <scope>NUCLEOTIDE SEQUENCE</scope>
    <source>
        <strain evidence="1">ECLA1</strain>
    </source>
</reference>
<dbReference type="AlphaFoldDB" id="A0AAE0YP01"/>
<comment type="caution">
    <text evidence="1">The sequence shown here is derived from an EMBL/GenBank/DDBJ whole genome shotgun (WGS) entry which is preliminary data.</text>
</comment>
<evidence type="ECO:0000313" key="2">
    <source>
        <dbReference type="Proteomes" id="UP001283361"/>
    </source>
</evidence>
<organism evidence="1 2">
    <name type="scientific">Elysia crispata</name>
    <name type="common">lettuce slug</name>
    <dbReference type="NCBI Taxonomy" id="231223"/>
    <lineage>
        <taxon>Eukaryota</taxon>
        <taxon>Metazoa</taxon>
        <taxon>Spiralia</taxon>
        <taxon>Lophotrochozoa</taxon>
        <taxon>Mollusca</taxon>
        <taxon>Gastropoda</taxon>
        <taxon>Heterobranchia</taxon>
        <taxon>Euthyneura</taxon>
        <taxon>Panpulmonata</taxon>
        <taxon>Sacoglossa</taxon>
        <taxon>Placobranchoidea</taxon>
        <taxon>Plakobranchidae</taxon>
        <taxon>Elysia</taxon>
    </lineage>
</organism>
<dbReference type="Gene3D" id="3.40.50.11350">
    <property type="match status" value="1"/>
</dbReference>
<proteinExistence type="predicted"/>